<dbReference type="EMBL" id="FNBA01000009">
    <property type="protein sequence ID" value="SDF20633.1"/>
    <property type="molecule type" value="Genomic_DNA"/>
</dbReference>
<feature type="transmembrane region" description="Helical" evidence="2">
    <location>
        <begin position="7"/>
        <end position="26"/>
    </location>
</feature>
<dbReference type="PANTHER" id="PTHR30441">
    <property type="entry name" value="DUF748 DOMAIN-CONTAINING PROTEIN"/>
    <property type="match status" value="1"/>
</dbReference>
<proteinExistence type="predicted"/>
<dbReference type="RefSeq" id="WP_093145362.1">
    <property type="nucleotide sequence ID" value="NZ_BMWO01000011.1"/>
</dbReference>
<evidence type="ECO:0000256" key="1">
    <source>
        <dbReference type="SAM" id="MobiDB-lite"/>
    </source>
</evidence>
<evidence type="ECO:0000313" key="4">
    <source>
        <dbReference type="Proteomes" id="UP000199321"/>
    </source>
</evidence>
<dbReference type="GO" id="GO:0005886">
    <property type="term" value="C:plasma membrane"/>
    <property type="evidence" value="ECO:0007669"/>
    <property type="project" value="TreeGrafter"/>
</dbReference>
<keyword evidence="4" id="KW-1185">Reference proteome</keyword>
<reference evidence="3 4" key="1">
    <citation type="submission" date="2016-10" db="EMBL/GenBank/DDBJ databases">
        <authorList>
            <person name="de Groot N.N."/>
        </authorList>
    </citation>
    <scope>NUCLEOTIDE SEQUENCE [LARGE SCALE GENOMIC DNA]</scope>
    <source>
        <strain evidence="3 4">DSM 16195</strain>
    </source>
</reference>
<feature type="compositionally biased region" description="Low complexity" evidence="1">
    <location>
        <begin position="836"/>
        <end position="848"/>
    </location>
</feature>
<dbReference type="OrthoDB" id="596403at2"/>
<dbReference type="STRING" id="227084.SAMN05421855_10910"/>
<sequence length="876" mass="95043">MKKALKIFGIILGLGIIFLIAAPFIFKGTLEKIVKRTINENINATVAWEDLDLSLFRSFPDAALTINNFSIVNNAPFKGDTLASGKTIKLDMGVMQLFNKSDEPIQVNSLFLDEALVNIKVDSLGNANYDIAIKKDAPATSEGETDSAGFSFGLKNYEIENSRIQYSDAVTSTFLTLTNVNHEGSGDLSAALSTLSTKTEALASFKMGDVEYLSENSITLDADFQLDLENQKYTFLENEAKINELPLTFDGFVKINETNNEVDLTFKTPSSDFKNFLAVIPKEYVKELDGVTTTGNFTVNGMIKGIVDDTHIPTLDIKVNSQNASFKYPDLPKAVQNISIAAELKNETGLLKDTYLTIGGLTFKIDDELFNLSGSVRNLTENALVNLALKGTINLANIGKVLPMELEQELTGIFTADVTTNFDMASVEKEQYQNIKSNGTLTLTNFVYKDAAFKNDLNLSKASVSMSPGTIRLNELAATSGQTDIQATGTIENLIPWVMAKQDLKGRFNVQSNTFNVNDFMTSETEASKGTAKASEASLQKESVKIPDFLDATIDFSAKKILYDNIVLENAKGTVGIKNEAASLSNVASKIFGGDIAFSGNVDTKNAVPTFGMNLDLKKIDIGQSFGQLELLKYIAPIAKALDGDLNTTLQLSGELTENLTPNLATLAGNAIAQILTAEVDKDKMPLVSKLGEQVKFLNIDKLSLRDVSTALTFNNGKIEVKPFDFEVKGVKMTVGGSHGLDKSIDYNLTMDVPAKYLGSDVTKLLAKLDPKEADEMTVSLPVGLTGTFTSPQVSLNTDTAVKALTQKLIEKQKEELTTKGTNILKDLITQNSGSTTPTDSTKTTTETTKQEETTKAVKDIIGGIFGNKKKKDDGN</sequence>
<accession>A0A1G7J6V8</accession>
<keyword evidence="2" id="KW-1133">Transmembrane helix</keyword>
<protein>
    <submittedName>
        <fullName evidence="3">AsmA-like C-terminal region</fullName>
    </submittedName>
</protein>
<feature type="region of interest" description="Disordered" evidence="1">
    <location>
        <begin position="829"/>
        <end position="856"/>
    </location>
</feature>
<dbReference type="AlphaFoldDB" id="A0A1G7J6V8"/>
<organism evidence="3 4">
    <name type="scientific">Ulvibacter litoralis</name>
    <dbReference type="NCBI Taxonomy" id="227084"/>
    <lineage>
        <taxon>Bacteria</taxon>
        <taxon>Pseudomonadati</taxon>
        <taxon>Bacteroidota</taxon>
        <taxon>Flavobacteriia</taxon>
        <taxon>Flavobacteriales</taxon>
        <taxon>Flavobacteriaceae</taxon>
        <taxon>Ulvibacter</taxon>
    </lineage>
</organism>
<gene>
    <name evidence="3" type="ORF">SAMN05421855_10910</name>
</gene>
<keyword evidence="2" id="KW-0812">Transmembrane</keyword>
<dbReference type="Proteomes" id="UP000199321">
    <property type="component" value="Unassembled WGS sequence"/>
</dbReference>
<dbReference type="PANTHER" id="PTHR30441:SF8">
    <property type="entry name" value="DUF748 DOMAIN-CONTAINING PROTEIN"/>
    <property type="match status" value="1"/>
</dbReference>
<name>A0A1G7J6V8_9FLAO</name>
<dbReference type="InterPro" id="IPR052894">
    <property type="entry name" value="AsmA-related"/>
</dbReference>
<dbReference type="GO" id="GO:0090313">
    <property type="term" value="P:regulation of protein targeting to membrane"/>
    <property type="evidence" value="ECO:0007669"/>
    <property type="project" value="TreeGrafter"/>
</dbReference>
<evidence type="ECO:0000256" key="2">
    <source>
        <dbReference type="SAM" id="Phobius"/>
    </source>
</evidence>
<evidence type="ECO:0000313" key="3">
    <source>
        <dbReference type="EMBL" id="SDF20633.1"/>
    </source>
</evidence>
<keyword evidence="2" id="KW-0472">Membrane</keyword>